<evidence type="ECO:0000313" key="4">
    <source>
        <dbReference type="Proteomes" id="UP000481153"/>
    </source>
</evidence>
<gene>
    <name evidence="3" type="ORF">Ae201684_005634</name>
</gene>
<dbReference type="SMART" id="SM00674">
    <property type="entry name" value="CENPB"/>
    <property type="match status" value="1"/>
</dbReference>
<dbReference type="SUPFAM" id="SSF46689">
    <property type="entry name" value="Homeodomain-like"/>
    <property type="match status" value="1"/>
</dbReference>
<accession>A0A6G0XES4</accession>
<dbReference type="InterPro" id="IPR009057">
    <property type="entry name" value="Homeodomain-like_sf"/>
</dbReference>
<feature type="domain" description="HTH CENPB-type" evidence="2">
    <location>
        <begin position="9"/>
        <end position="90"/>
    </location>
</feature>
<evidence type="ECO:0000313" key="3">
    <source>
        <dbReference type="EMBL" id="KAF0738522.1"/>
    </source>
</evidence>
<dbReference type="Proteomes" id="UP000481153">
    <property type="component" value="Unassembled WGS sequence"/>
</dbReference>
<sequence>MAPADAVAWKKSNVCSFVPELEEQVMEWINLCEEWKVPIVTVATIRFKCNEIRQKMQLENPLKNTKLDTLRFSNGWLSRFQARHGIKSRRTHGEEASVFDENVMNGSRVLPWTTPNVTSLTWTQLPTLIVPHQQNQFRN</sequence>
<organism evidence="3 4">
    <name type="scientific">Aphanomyces euteiches</name>
    <dbReference type="NCBI Taxonomy" id="100861"/>
    <lineage>
        <taxon>Eukaryota</taxon>
        <taxon>Sar</taxon>
        <taxon>Stramenopiles</taxon>
        <taxon>Oomycota</taxon>
        <taxon>Saprolegniomycetes</taxon>
        <taxon>Saprolegniales</taxon>
        <taxon>Verrucalvaceae</taxon>
        <taxon>Aphanomyces</taxon>
    </lineage>
</organism>
<dbReference type="VEuPathDB" id="FungiDB:AeMF1_014507"/>
<keyword evidence="4" id="KW-1185">Reference proteome</keyword>
<proteinExistence type="predicted"/>
<dbReference type="Pfam" id="PF03221">
    <property type="entry name" value="HTH_Tnp_Tc5"/>
    <property type="match status" value="1"/>
</dbReference>
<dbReference type="PROSITE" id="PS51253">
    <property type="entry name" value="HTH_CENPB"/>
    <property type="match status" value="1"/>
</dbReference>
<protein>
    <recommendedName>
        <fullName evidence="2">HTH CENPB-type domain-containing protein</fullName>
    </recommendedName>
</protein>
<keyword evidence="1" id="KW-0238">DNA-binding</keyword>
<evidence type="ECO:0000256" key="1">
    <source>
        <dbReference type="ARBA" id="ARBA00023125"/>
    </source>
</evidence>
<name>A0A6G0XES4_9STRA</name>
<dbReference type="Gene3D" id="1.10.10.60">
    <property type="entry name" value="Homeodomain-like"/>
    <property type="match status" value="1"/>
</dbReference>
<reference evidence="3 4" key="1">
    <citation type="submission" date="2019-07" db="EMBL/GenBank/DDBJ databases">
        <title>Genomics analysis of Aphanomyces spp. identifies a new class of oomycete effector associated with host adaptation.</title>
        <authorList>
            <person name="Gaulin E."/>
        </authorList>
    </citation>
    <scope>NUCLEOTIDE SEQUENCE [LARGE SCALE GENOMIC DNA]</scope>
    <source>
        <strain evidence="3 4">ATCC 201684</strain>
    </source>
</reference>
<dbReference type="EMBL" id="VJMJ01000073">
    <property type="protein sequence ID" value="KAF0738522.1"/>
    <property type="molecule type" value="Genomic_DNA"/>
</dbReference>
<dbReference type="InterPro" id="IPR006600">
    <property type="entry name" value="HTH_CenpB_DNA-bd_dom"/>
</dbReference>
<evidence type="ECO:0000259" key="2">
    <source>
        <dbReference type="PROSITE" id="PS51253"/>
    </source>
</evidence>
<dbReference type="GO" id="GO:0003677">
    <property type="term" value="F:DNA binding"/>
    <property type="evidence" value="ECO:0007669"/>
    <property type="project" value="UniProtKB-KW"/>
</dbReference>
<comment type="caution">
    <text evidence="3">The sequence shown here is derived from an EMBL/GenBank/DDBJ whole genome shotgun (WGS) entry which is preliminary data.</text>
</comment>
<dbReference type="AlphaFoldDB" id="A0A6G0XES4"/>